<dbReference type="AlphaFoldDB" id="A0AA96WRR1"/>
<gene>
    <name evidence="1" type="ORF">Q2T42_22545</name>
</gene>
<reference evidence="1" key="1">
    <citation type="journal article" date="2023" name="Plants (Basel)">
        <title>Genomic Analysis of Leptolyngbya boryana CZ1 Reveals Efficient Carbon Fixation Modules.</title>
        <authorList>
            <person name="Bai X."/>
            <person name="Wang H."/>
            <person name="Cheng W."/>
            <person name="Wang J."/>
            <person name="Ma M."/>
            <person name="Hu H."/>
            <person name="Song Z."/>
            <person name="Ma H."/>
            <person name="Fan Y."/>
            <person name="Du C."/>
            <person name="Xu J."/>
        </authorList>
    </citation>
    <scope>NUCLEOTIDE SEQUENCE</scope>
    <source>
        <strain evidence="1">CZ1</strain>
    </source>
</reference>
<accession>A0AA96WRR1</accession>
<evidence type="ECO:0000313" key="1">
    <source>
        <dbReference type="EMBL" id="WNZ44580.1"/>
    </source>
</evidence>
<reference evidence="1" key="2">
    <citation type="submission" date="2023-07" db="EMBL/GenBank/DDBJ databases">
        <authorList>
            <person name="Bai X.-H."/>
            <person name="Wang H.-H."/>
            <person name="Wang J."/>
            <person name="Ma M.-Y."/>
            <person name="Hu H.-H."/>
            <person name="Song Z.-L."/>
            <person name="Ma H.-G."/>
            <person name="Fan Y."/>
            <person name="Du C.-Y."/>
            <person name="Xu J.-C."/>
        </authorList>
    </citation>
    <scope>NUCLEOTIDE SEQUENCE</scope>
    <source>
        <strain evidence="1">CZ1</strain>
    </source>
</reference>
<organism evidence="1">
    <name type="scientific">Leptolyngbya boryana CZ1</name>
    <dbReference type="NCBI Taxonomy" id="3060204"/>
    <lineage>
        <taxon>Bacteria</taxon>
        <taxon>Bacillati</taxon>
        <taxon>Cyanobacteriota</taxon>
        <taxon>Cyanophyceae</taxon>
        <taxon>Leptolyngbyales</taxon>
        <taxon>Leptolyngbyaceae</taxon>
        <taxon>Leptolyngbya group</taxon>
        <taxon>Leptolyngbya</taxon>
    </lineage>
</organism>
<proteinExistence type="predicted"/>
<protein>
    <submittedName>
        <fullName evidence="1">Uncharacterized protein</fullName>
    </submittedName>
</protein>
<sequence>MFQKKPPQSQAISGSSVVGSQIQMTQAGADATATQSVVSSVQQSGLTSSDVVNLLEELETTVKRSSLEAETQQKLLNSVGAAKDEAKRDDADKEMVAKNLKRAGETLEALNKGTEAGKGLWEKGQAVFSAIAPWLGGAAKLLGF</sequence>
<dbReference type="EMBL" id="CP130144">
    <property type="protein sequence ID" value="WNZ44580.1"/>
    <property type="molecule type" value="Genomic_DNA"/>
</dbReference>
<dbReference type="RefSeq" id="WP_316426618.1">
    <property type="nucleotide sequence ID" value="NZ_CP130144.1"/>
</dbReference>
<name>A0AA96WRR1_LEPBY</name>